<dbReference type="EMBL" id="LWDX02021328">
    <property type="protein sequence ID" value="OEL32391.1"/>
    <property type="molecule type" value="Genomic_DNA"/>
</dbReference>
<reference evidence="1 2" key="1">
    <citation type="submission" date="2016-09" db="EMBL/GenBank/DDBJ databases">
        <title>The draft genome of Dichanthelium oligosanthes: A C3 panicoid grass species.</title>
        <authorList>
            <person name="Studer A.J."/>
            <person name="Schnable J.C."/>
            <person name="Brutnell T.P."/>
        </authorList>
    </citation>
    <scope>NUCLEOTIDE SEQUENCE [LARGE SCALE GENOMIC DNA]</scope>
    <source>
        <strain evidence="2">cv. Kellogg 1175</strain>
        <tissue evidence="1">Leaf</tissue>
    </source>
</reference>
<organism evidence="1 2">
    <name type="scientific">Dichanthelium oligosanthes</name>
    <dbReference type="NCBI Taxonomy" id="888268"/>
    <lineage>
        <taxon>Eukaryota</taxon>
        <taxon>Viridiplantae</taxon>
        <taxon>Streptophyta</taxon>
        <taxon>Embryophyta</taxon>
        <taxon>Tracheophyta</taxon>
        <taxon>Spermatophyta</taxon>
        <taxon>Magnoliopsida</taxon>
        <taxon>Liliopsida</taxon>
        <taxon>Poales</taxon>
        <taxon>Poaceae</taxon>
        <taxon>PACMAD clade</taxon>
        <taxon>Panicoideae</taxon>
        <taxon>Panicodae</taxon>
        <taxon>Paniceae</taxon>
        <taxon>Dichantheliinae</taxon>
        <taxon>Dichanthelium</taxon>
    </lineage>
</organism>
<sequence>MDIGVLQLSERDKRQSVDIQL</sequence>
<name>A0A1E5W4Y2_9POAL</name>
<evidence type="ECO:0000313" key="1">
    <source>
        <dbReference type="EMBL" id="OEL32391.1"/>
    </source>
</evidence>
<evidence type="ECO:0000313" key="2">
    <source>
        <dbReference type="Proteomes" id="UP000095767"/>
    </source>
</evidence>
<accession>A0A1E5W4Y2</accession>
<proteinExistence type="predicted"/>
<comment type="caution">
    <text evidence="1">The sequence shown here is derived from an EMBL/GenBank/DDBJ whole genome shotgun (WGS) entry which is preliminary data.</text>
</comment>
<keyword evidence="2" id="KW-1185">Reference proteome</keyword>
<protein>
    <submittedName>
        <fullName evidence="1">Uncharacterized protein</fullName>
    </submittedName>
</protein>
<dbReference type="AlphaFoldDB" id="A0A1E5W4Y2"/>
<gene>
    <name evidence="1" type="ORF">BAE44_0006593</name>
</gene>
<dbReference type="Proteomes" id="UP000095767">
    <property type="component" value="Unassembled WGS sequence"/>
</dbReference>